<reference evidence="3 4" key="1">
    <citation type="submission" date="2021-01" db="EMBL/GenBank/DDBJ databases">
        <title>Chryseolinea sp. Jin1 Genome sequencing and assembly.</title>
        <authorList>
            <person name="Kim I."/>
        </authorList>
    </citation>
    <scope>NUCLEOTIDE SEQUENCE [LARGE SCALE GENOMIC DNA]</scope>
    <source>
        <strain evidence="3 4">Jin1</strain>
    </source>
</reference>
<feature type="chain" id="PRO_5046109619" description="DUF3300 domain-containing protein" evidence="2">
    <location>
        <begin position="29"/>
        <end position="466"/>
    </location>
</feature>
<sequence>MKSTALKLKTWMLTAAVLGVLQVSFAQALIDSLSQDDNKIVASIAPYASDMRAAILNVSQYPQALVKLERTQARTSQSFQDLIASYPRDEQEKFYQASRFPELNTQLVALGKDNAARARELVKDYPEGSQQAIVDVYTNHFDDLARISTIYQTSEATLEKITAKYTPQLQSDFKKVVGSPDVMSLLTDNIDLTVSLGESYKSDPNGVIQYLDSLNSDLTAQNAKDLDAYKKEVENDPKLQAEMKSAADEFAKQYDQPDAGPATVSNNYYGSSPYPYWFGYPYWYSSPMWYPTPFYYNTGFYYGANGGLTVFGLPSFAYSNWFFSFGYHRYPLLYRHYNTYYNVHRANITNVNVYRGFNTAARNHFGGINHGRYTSEGRARNNASHAAINRRGSYNSQSTAPRTGGSNRGHSVQSGARPGNNFNAGSFNHYNANSFHSMGWQPMHGGGMHSMGGGGFHGGGMHGGRR</sequence>
<evidence type="ECO:0000313" key="3">
    <source>
        <dbReference type="EMBL" id="MBL0742714.1"/>
    </source>
</evidence>
<dbReference type="EMBL" id="JAERRB010000005">
    <property type="protein sequence ID" value="MBL0742714.1"/>
    <property type="molecule type" value="Genomic_DNA"/>
</dbReference>
<dbReference type="Proteomes" id="UP000613030">
    <property type="component" value="Unassembled WGS sequence"/>
</dbReference>
<accession>A0ABS1KTL3</accession>
<feature type="region of interest" description="Disordered" evidence="1">
    <location>
        <begin position="372"/>
        <end position="423"/>
    </location>
</feature>
<organism evidence="3 4">
    <name type="scientific">Chryseolinea lacunae</name>
    <dbReference type="NCBI Taxonomy" id="2801331"/>
    <lineage>
        <taxon>Bacteria</taxon>
        <taxon>Pseudomonadati</taxon>
        <taxon>Bacteroidota</taxon>
        <taxon>Cytophagia</taxon>
        <taxon>Cytophagales</taxon>
        <taxon>Fulvivirgaceae</taxon>
        <taxon>Chryseolinea</taxon>
    </lineage>
</organism>
<proteinExistence type="predicted"/>
<evidence type="ECO:0008006" key="5">
    <source>
        <dbReference type="Google" id="ProtNLM"/>
    </source>
</evidence>
<evidence type="ECO:0000313" key="4">
    <source>
        <dbReference type="Proteomes" id="UP000613030"/>
    </source>
</evidence>
<evidence type="ECO:0000256" key="1">
    <source>
        <dbReference type="SAM" id="MobiDB-lite"/>
    </source>
</evidence>
<evidence type="ECO:0000256" key="2">
    <source>
        <dbReference type="SAM" id="SignalP"/>
    </source>
</evidence>
<keyword evidence="4" id="KW-1185">Reference proteome</keyword>
<keyword evidence="2" id="KW-0732">Signal</keyword>
<gene>
    <name evidence="3" type="ORF">JI741_15925</name>
</gene>
<dbReference type="RefSeq" id="WP_202011251.1">
    <property type="nucleotide sequence ID" value="NZ_JAERRB010000005.1"/>
</dbReference>
<protein>
    <recommendedName>
        <fullName evidence="5">DUF3300 domain-containing protein</fullName>
    </recommendedName>
</protein>
<name>A0ABS1KTL3_9BACT</name>
<feature type="signal peptide" evidence="2">
    <location>
        <begin position="1"/>
        <end position="28"/>
    </location>
</feature>
<comment type="caution">
    <text evidence="3">The sequence shown here is derived from an EMBL/GenBank/DDBJ whole genome shotgun (WGS) entry which is preliminary data.</text>
</comment>
<feature type="compositionally biased region" description="Polar residues" evidence="1">
    <location>
        <begin position="392"/>
        <end position="423"/>
    </location>
</feature>